<sequence>MEVQYKNHVVLFSHHLEYQCSHFDQNVLDVGTKSLVVYAQV</sequence>
<proteinExistence type="predicted"/>
<evidence type="ECO:0000313" key="2">
    <source>
        <dbReference type="Proteomes" id="UP000279833"/>
    </source>
</evidence>
<name>A0A183JIX9_9TREM</name>
<accession>A0A183JIX9</accession>
<dbReference type="AlphaFoldDB" id="A0A183JIX9"/>
<dbReference type="Proteomes" id="UP000279833">
    <property type="component" value="Unassembled WGS sequence"/>
</dbReference>
<evidence type="ECO:0000313" key="3">
    <source>
        <dbReference type="WBParaSite" id="SCUD_0000265301-mRNA-1"/>
    </source>
</evidence>
<evidence type="ECO:0000313" key="1">
    <source>
        <dbReference type="EMBL" id="VDO76059.1"/>
    </source>
</evidence>
<keyword evidence="2" id="KW-1185">Reference proteome</keyword>
<dbReference type="WBParaSite" id="SCUD_0000265301-mRNA-1">
    <property type="protein sequence ID" value="SCUD_0000265301-mRNA-1"/>
    <property type="gene ID" value="SCUD_0000265301"/>
</dbReference>
<dbReference type="EMBL" id="UZAK01002664">
    <property type="protein sequence ID" value="VDO76059.1"/>
    <property type="molecule type" value="Genomic_DNA"/>
</dbReference>
<gene>
    <name evidence="1" type="ORF">SCUD_LOCUS2654</name>
</gene>
<organism evidence="3">
    <name type="scientific">Schistosoma curassoni</name>
    <dbReference type="NCBI Taxonomy" id="6186"/>
    <lineage>
        <taxon>Eukaryota</taxon>
        <taxon>Metazoa</taxon>
        <taxon>Spiralia</taxon>
        <taxon>Lophotrochozoa</taxon>
        <taxon>Platyhelminthes</taxon>
        <taxon>Trematoda</taxon>
        <taxon>Digenea</taxon>
        <taxon>Strigeidida</taxon>
        <taxon>Schistosomatoidea</taxon>
        <taxon>Schistosomatidae</taxon>
        <taxon>Schistosoma</taxon>
    </lineage>
</organism>
<reference evidence="3" key="1">
    <citation type="submission" date="2016-06" db="UniProtKB">
        <authorList>
            <consortium name="WormBaseParasite"/>
        </authorList>
    </citation>
    <scope>IDENTIFICATION</scope>
</reference>
<protein>
    <submittedName>
        <fullName evidence="3">Protein kinase domain-containing protein</fullName>
    </submittedName>
</protein>
<reference evidence="1 2" key="2">
    <citation type="submission" date="2018-11" db="EMBL/GenBank/DDBJ databases">
        <authorList>
            <consortium name="Pathogen Informatics"/>
        </authorList>
    </citation>
    <scope>NUCLEOTIDE SEQUENCE [LARGE SCALE GENOMIC DNA]</scope>
    <source>
        <strain evidence="1">Dakar</strain>
        <strain evidence="2">Dakar, Senegal</strain>
    </source>
</reference>